<dbReference type="PANTHER" id="PTHR12318">
    <property type="entry name" value="TESTOSTERONE-REGULATED PROTEIN RP2"/>
    <property type="match status" value="1"/>
</dbReference>
<dbReference type="Proteomes" id="UP001186944">
    <property type="component" value="Unassembled WGS sequence"/>
</dbReference>
<evidence type="ECO:0000256" key="3">
    <source>
        <dbReference type="ARBA" id="ARBA00005582"/>
    </source>
</evidence>
<gene>
    <name evidence="9" type="ORF">FSP39_021281</name>
</gene>
<dbReference type="PANTHER" id="PTHR12318:SF0">
    <property type="entry name" value="ACYL-COENZYME A DIPHOSPHATASE NUDT19"/>
    <property type="match status" value="1"/>
</dbReference>
<dbReference type="GO" id="GO:0005739">
    <property type="term" value="C:mitochondrion"/>
    <property type="evidence" value="ECO:0007669"/>
    <property type="project" value="TreeGrafter"/>
</dbReference>
<organism evidence="9 10">
    <name type="scientific">Pinctada imbricata</name>
    <name type="common">Atlantic pearl-oyster</name>
    <name type="synonym">Pinctada martensii</name>
    <dbReference type="NCBI Taxonomy" id="66713"/>
    <lineage>
        <taxon>Eukaryota</taxon>
        <taxon>Metazoa</taxon>
        <taxon>Spiralia</taxon>
        <taxon>Lophotrochozoa</taxon>
        <taxon>Mollusca</taxon>
        <taxon>Bivalvia</taxon>
        <taxon>Autobranchia</taxon>
        <taxon>Pteriomorphia</taxon>
        <taxon>Pterioida</taxon>
        <taxon>Pterioidea</taxon>
        <taxon>Pteriidae</taxon>
        <taxon>Pinctada</taxon>
    </lineage>
</organism>
<evidence type="ECO:0000256" key="1">
    <source>
        <dbReference type="ARBA" id="ARBA00001936"/>
    </source>
</evidence>
<dbReference type="AlphaFoldDB" id="A0AA89BMD2"/>
<protein>
    <recommendedName>
        <fullName evidence="8">Nudix hydrolase domain-containing protein</fullName>
    </recommendedName>
</protein>
<evidence type="ECO:0000256" key="7">
    <source>
        <dbReference type="ARBA" id="ARBA00023211"/>
    </source>
</evidence>
<dbReference type="InterPro" id="IPR039121">
    <property type="entry name" value="NUDT19"/>
</dbReference>
<evidence type="ECO:0000313" key="9">
    <source>
        <dbReference type="EMBL" id="KAK3086639.1"/>
    </source>
</evidence>
<comment type="cofactor">
    <cofactor evidence="2">
        <name>Mg(2+)</name>
        <dbReference type="ChEBI" id="CHEBI:18420"/>
    </cofactor>
</comment>
<dbReference type="EMBL" id="VSWD01000012">
    <property type="protein sequence ID" value="KAK3086639.1"/>
    <property type="molecule type" value="Genomic_DNA"/>
</dbReference>
<sequence>MAAILKHWREAATLILVAKTKATAAPLLSNVTKSECQLEKSLFNYKLLMLKRSRKSTFMPNLYVFPGGTADDADFAADWLDVFKKSCDTDKLFSFLKTGGVGPYMFSRSRAPEFQHIPGELAFRICAIRETFEESGVLLVRDATRKVTPNESDQTLASVSNFSKDELQKWRQRVDKDPKEFLRLCKELKVVPDVWSLYEWSNWLTPLSMSVGKRSGRRYDTAFYICVLDHIPDAVQDNKETVHAQWASPDSLIADHFNEESFIAPPQVYELLRLFNFQDADKLHQFSVERTSKRVNRYFPVQVNCTDGVAILYPGDEWYPENPDFEGEKETMVYNGTVEEASKVCKRRNRHHPIKPENVNPTDCNIVMTDGHVSPITDPSVIQGVIQAKL</sequence>
<evidence type="ECO:0000256" key="5">
    <source>
        <dbReference type="ARBA" id="ARBA00022801"/>
    </source>
</evidence>
<comment type="similarity">
    <text evidence="3">Belongs to the Nudix hydrolase family.</text>
</comment>
<reference evidence="9" key="1">
    <citation type="submission" date="2019-08" db="EMBL/GenBank/DDBJ databases">
        <title>The improved chromosome-level genome for the pearl oyster Pinctada fucata martensii using PacBio sequencing and Hi-C.</title>
        <authorList>
            <person name="Zheng Z."/>
        </authorList>
    </citation>
    <scope>NUCLEOTIDE SEQUENCE</scope>
    <source>
        <strain evidence="9">ZZ-2019</strain>
        <tissue evidence="9">Adductor muscle</tissue>
    </source>
</reference>
<dbReference type="GO" id="GO:0016818">
    <property type="term" value="F:hydrolase activity, acting on acid anhydrides, in phosphorus-containing anhydrides"/>
    <property type="evidence" value="ECO:0007669"/>
    <property type="project" value="InterPro"/>
</dbReference>
<dbReference type="GO" id="GO:0046872">
    <property type="term" value="F:metal ion binding"/>
    <property type="evidence" value="ECO:0007669"/>
    <property type="project" value="UniProtKB-KW"/>
</dbReference>
<evidence type="ECO:0000256" key="4">
    <source>
        <dbReference type="ARBA" id="ARBA00022723"/>
    </source>
</evidence>
<comment type="cofactor">
    <cofactor evidence="1">
        <name>Mn(2+)</name>
        <dbReference type="ChEBI" id="CHEBI:29035"/>
    </cofactor>
</comment>
<evidence type="ECO:0000256" key="2">
    <source>
        <dbReference type="ARBA" id="ARBA00001946"/>
    </source>
</evidence>
<keyword evidence="10" id="KW-1185">Reference proteome</keyword>
<accession>A0AA89BMD2</accession>
<proteinExistence type="inferred from homology"/>
<dbReference type="InterPro" id="IPR015797">
    <property type="entry name" value="NUDIX_hydrolase-like_dom_sf"/>
</dbReference>
<name>A0AA89BMD2_PINIB</name>
<keyword evidence="4" id="KW-0479">Metal-binding</keyword>
<keyword evidence="7" id="KW-0464">Manganese</keyword>
<dbReference type="PROSITE" id="PS51462">
    <property type="entry name" value="NUDIX"/>
    <property type="match status" value="1"/>
</dbReference>
<dbReference type="SUPFAM" id="SSF55811">
    <property type="entry name" value="Nudix"/>
    <property type="match status" value="1"/>
</dbReference>
<evidence type="ECO:0000259" key="8">
    <source>
        <dbReference type="PROSITE" id="PS51462"/>
    </source>
</evidence>
<feature type="domain" description="Nudix hydrolase" evidence="8">
    <location>
        <begin position="7"/>
        <end position="270"/>
    </location>
</feature>
<keyword evidence="6" id="KW-0460">Magnesium</keyword>
<keyword evidence="5" id="KW-0378">Hydrolase</keyword>
<dbReference type="CDD" id="cd18870">
    <property type="entry name" value="NUDIX_AcylCoAdiphos_Nudt19"/>
    <property type="match status" value="1"/>
</dbReference>
<evidence type="ECO:0000256" key="6">
    <source>
        <dbReference type="ARBA" id="ARBA00022842"/>
    </source>
</evidence>
<evidence type="ECO:0000313" key="10">
    <source>
        <dbReference type="Proteomes" id="UP001186944"/>
    </source>
</evidence>
<dbReference type="Gene3D" id="3.90.79.10">
    <property type="entry name" value="Nucleoside Triphosphate Pyrophosphohydrolase"/>
    <property type="match status" value="1"/>
</dbReference>
<dbReference type="InterPro" id="IPR000086">
    <property type="entry name" value="NUDIX_hydrolase_dom"/>
</dbReference>
<comment type="caution">
    <text evidence="9">The sequence shown here is derived from an EMBL/GenBank/DDBJ whole genome shotgun (WGS) entry which is preliminary data.</text>
</comment>